<evidence type="ECO:0000313" key="3">
    <source>
        <dbReference type="Proteomes" id="UP000585638"/>
    </source>
</evidence>
<reference evidence="2 3" key="1">
    <citation type="submission" date="2020-08" db="EMBL/GenBank/DDBJ databases">
        <title>Sequencing the genomes of 1000 actinobacteria strains.</title>
        <authorList>
            <person name="Klenk H.-P."/>
        </authorList>
    </citation>
    <scope>NUCLEOTIDE SEQUENCE [LARGE SCALE GENOMIC DNA]</scope>
    <source>
        <strain evidence="2 3">DSM 43851</strain>
    </source>
</reference>
<keyword evidence="1" id="KW-0812">Transmembrane</keyword>
<dbReference type="Proteomes" id="UP000585638">
    <property type="component" value="Unassembled WGS sequence"/>
</dbReference>
<feature type="transmembrane region" description="Helical" evidence="1">
    <location>
        <begin position="113"/>
        <end position="133"/>
    </location>
</feature>
<evidence type="ECO:0000313" key="2">
    <source>
        <dbReference type="EMBL" id="MBB5895359.1"/>
    </source>
</evidence>
<keyword evidence="3" id="KW-1185">Reference proteome</keyword>
<keyword evidence="1" id="KW-0472">Membrane</keyword>
<accession>A0A7W9NK57</accession>
<feature type="transmembrane region" description="Helical" evidence="1">
    <location>
        <begin position="41"/>
        <end position="66"/>
    </location>
</feature>
<gene>
    <name evidence="2" type="ORF">BJ998_006555</name>
</gene>
<protein>
    <submittedName>
        <fullName evidence="2">Uncharacterized protein</fullName>
    </submittedName>
</protein>
<name>A0A7W9NK57_9PSEU</name>
<dbReference type="RefSeq" id="WP_184867157.1">
    <property type="nucleotide sequence ID" value="NZ_BAAAWY010000015.1"/>
</dbReference>
<sequence length="169" mass="17506">MPRWLKIVAHVVEPAHNAAGAVHGTAICAALIATVQEQTKLVMTVVAVPATLIVYWIAFSYAHFLGDGIAGDSPSWLRGLRHSLAEEFSIVENAVLPLVVLLIMTAAGAPLDTAVWTSLGAAVALMFGWGLLAAGRNGHSTGASVGIGFISALVGALIIVLKVAVKYLS</sequence>
<proteinExistence type="predicted"/>
<keyword evidence="1" id="KW-1133">Transmembrane helix</keyword>
<organism evidence="2 3">
    <name type="scientific">Kutzneria kofuensis</name>
    <dbReference type="NCBI Taxonomy" id="103725"/>
    <lineage>
        <taxon>Bacteria</taxon>
        <taxon>Bacillati</taxon>
        <taxon>Actinomycetota</taxon>
        <taxon>Actinomycetes</taxon>
        <taxon>Pseudonocardiales</taxon>
        <taxon>Pseudonocardiaceae</taxon>
        <taxon>Kutzneria</taxon>
    </lineage>
</organism>
<comment type="caution">
    <text evidence="2">The sequence shown here is derived from an EMBL/GenBank/DDBJ whole genome shotgun (WGS) entry which is preliminary data.</text>
</comment>
<dbReference type="AlphaFoldDB" id="A0A7W9NK57"/>
<dbReference type="EMBL" id="JACHIR010000001">
    <property type="protein sequence ID" value="MBB5895359.1"/>
    <property type="molecule type" value="Genomic_DNA"/>
</dbReference>
<feature type="transmembrane region" description="Helical" evidence="1">
    <location>
        <begin position="145"/>
        <end position="165"/>
    </location>
</feature>
<evidence type="ECO:0000256" key="1">
    <source>
        <dbReference type="SAM" id="Phobius"/>
    </source>
</evidence>